<evidence type="ECO:0000256" key="4">
    <source>
        <dbReference type="ARBA" id="ARBA00023014"/>
    </source>
</evidence>
<sequence>MSEMRKVFLVGLDVGSTTTKIAAIDQETHEIQYYDYKRHHAAQKKSVYDALSLFKEKYPDALVRVALTGSGAKLLAEELGVPYIQEVVANSIALKDQYSDVRTAIELGGQDAKMIFFRKDSNTGDLTVADMRMNGSCAGGTGAFIDEIASLLRVPVEEFNDLASKGTCVYDISGRCGVYAKTDIQPLLNQGIAKEDIALSSLHAIAKQTIGGLAQGLDIEKPVAFEGGPMTFQPTLVKVFAERLNLSEEDMILPEHPEIMIAYGTALSIPQMFEQEAKTLSIRQMCQRIEKEMEKKEKEEHREKPFFQSKEEKEAFLKRHARTEIPKREFHPGETVSVYLGIDSGSTTTKFVLIDEDENIVDSFYASNEGEPLLIAKKALLAMNEKYRQMGVKLNIKAAGTTGYGEMLFYHGFGADCHMVETVAHARATSKYVPDATFILDIGGQDMKAIWLDHGIITNIVVNEACSSGCGSFLENFASSLHIQVTEIAEAAFDSENPAALGSRCTVFMNSSIVTEQRNGKGSKDIMAGLCRSIIENVFTKVIRISSTESLGDKIVVQGGTFQNDAVLRALENYIGKEVVRAPYPGIMGAIGAALTAKEHAMETEEESSFISMDELKDFSFTQEANVICPFCTNHCKRAIIRFSNGKSWVTNNRCERGEIIGDAKEKDVQIQLKKKNEGKNRIPNLYQLREKLLFKDYPTADAAPDQNMVIGIPRVLSFWDTMPFWTTFFKSLGFKVKLSDKSSRRIYENGLSAVTSDTVCFPAKLVHGHIRNLKEKGVDRIFMPSITTMVPENQEKTSESMCAVVKGYPIVIRNSDDPERKWGIPFDAPLFHWQDPKDRDHQLADFMEKTFGITPEQSAKAMKAGDQAQHAFRSQLKEAGAKVLKEAEENGTYAVVLASRPYQNDALVNHDLPEMLTGLGIPVLTADSLPEVEEVDLKKSRLDIVNNYHARMMSSAIMAAKNEHLEYIQIVSFGCGHDAYLSDEIQRMMKEISGKVPLILKLDESDIQGPLRIRVRSFIETVNMRKKRDGARTIHELTDPYKVKFTKKDKKEKIVLIPNTSHAFCRLMSAALSGQGIRTVPLEIGRDEAIRLGKKYVHNDICFPAQIVIGEALAPLVHGEYDDADVAVCMAKYVGDCRLTHYGALLRKALDDAGFAHVPILTNDDEDSHNLHPGFKMNLQSSIKVAFGLPMIDVLEELLRKIRPYELKPGSADKAFNEALDQVIYGMQEHGLHGAKKGFEKAIDIMNSIPYDRSNRRPGVLIVGEYLLNFHPGANHDIEKYLEQNGFEIIEARMTDVIQKTYFCRDTQIREFDLKKPLTQKTWYHFANKAFDAAHAFTDHIAKRHPLYERACRLPELVKDSDPIIHHTFDAGEGVLIPGEILHHAKRGCRAFVILQPFGCLPNHVVGRGVVKRLKEMYPDAQILPLDYDPDVSFANVENRLQMLIMNMKSSKETAKTEHMKEEEPGVNELQGKRRRTHGKYESAAEKYGTPVFK</sequence>
<feature type="domain" description="ATPase BadF/BadG/BcrA/BcrD type" evidence="6">
    <location>
        <begin position="340"/>
        <end position="597"/>
    </location>
</feature>
<comment type="cofactor">
    <cofactor evidence="1">
        <name>[4Fe-4S] cluster</name>
        <dbReference type="ChEBI" id="CHEBI:49883"/>
    </cofactor>
</comment>
<dbReference type="InterPro" id="IPR018709">
    <property type="entry name" value="CoA_activase_DUF2229"/>
</dbReference>
<dbReference type="InterPro" id="IPR008275">
    <property type="entry name" value="CoA_E_activase_dom"/>
</dbReference>
<dbReference type="GO" id="GO:0046872">
    <property type="term" value="F:metal ion binding"/>
    <property type="evidence" value="ECO:0007669"/>
    <property type="project" value="UniProtKB-KW"/>
</dbReference>
<feature type="region of interest" description="Disordered" evidence="5">
    <location>
        <begin position="1453"/>
        <end position="1495"/>
    </location>
</feature>
<comment type="caution">
    <text evidence="8">The sequence shown here is derived from an EMBL/GenBank/DDBJ whole genome shotgun (WGS) entry which is preliminary data.</text>
</comment>
<keyword evidence="4" id="KW-0411">Iron-sulfur</keyword>
<dbReference type="PANTHER" id="PTHR32329:SF4">
    <property type="entry name" value="ACTIVATOR OF 2-HYDROXYACYL-COA DEHYDRATASE"/>
    <property type="match status" value="1"/>
</dbReference>
<dbReference type="GO" id="GO:0051536">
    <property type="term" value="F:iron-sulfur cluster binding"/>
    <property type="evidence" value="ECO:0007669"/>
    <property type="project" value="UniProtKB-KW"/>
</dbReference>
<dbReference type="Pfam" id="PF01869">
    <property type="entry name" value="BcrAD_BadFG"/>
    <property type="match status" value="2"/>
</dbReference>
<dbReference type="Gene3D" id="3.30.420.40">
    <property type="match status" value="4"/>
</dbReference>
<dbReference type="CDD" id="cd24035">
    <property type="entry name" value="ASKHA_NBD_O66634-like_rpt2"/>
    <property type="match status" value="1"/>
</dbReference>
<dbReference type="Pfam" id="PF09989">
    <property type="entry name" value="DUF2229"/>
    <property type="match status" value="1"/>
</dbReference>
<dbReference type="InterPro" id="IPR002731">
    <property type="entry name" value="ATPase_BadF"/>
</dbReference>
<name>A0A916VCZ4_9FIRM</name>
<feature type="domain" description="ATPase BadF/BadG/BcrA/BcrD type" evidence="6">
    <location>
        <begin position="10"/>
        <end position="232"/>
    </location>
</feature>
<evidence type="ECO:0000259" key="7">
    <source>
        <dbReference type="Pfam" id="PF09989"/>
    </source>
</evidence>
<evidence type="ECO:0000313" key="9">
    <source>
        <dbReference type="Proteomes" id="UP000613208"/>
    </source>
</evidence>
<dbReference type="SUPFAM" id="SSF53067">
    <property type="entry name" value="Actin-like ATPase domain"/>
    <property type="match status" value="2"/>
</dbReference>
<evidence type="ECO:0000256" key="1">
    <source>
        <dbReference type="ARBA" id="ARBA00001966"/>
    </source>
</evidence>
<dbReference type="Proteomes" id="UP000613208">
    <property type="component" value="Unassembled WGS sequence"/>
</dbReference>
<evidence type="ECO:0000256" key="2">
    <source>
        <dbReference type="ARBA" id="ARBA00022723"/>
    </source>
</evidence>
<dbReference type="InterPro" id="IPR043129">
    <property type="entry name" value="ATPase_NBD"/>
</dbReference>
<protein>
    <submittedName>
        <fullName evidence="8">2-hydroxyglutaryl-CoA dehydratase</fullName>
    </submittedName>
</protein>
<dbReference type="CDD" id="cd24034">
    <property type="entry name" value="ASKHA_NBD_O66634-like_rpt1"/>
    <property type="match status" value="1"/>
</dbReference>
<evidence type="ECO:0000256" key="3">
    <source>
        <dbReference type="ARBA" id="ARBA00023004"/>
    </source>
</evidence>
<dbReference type="EMBL" id="BLYI01000031">
    <property type="protein sequence ID" value="GFO85255.1"/>
    <property type="molecule type" value="Genomic_DNA"/>
</dbReference>
<dbReference type="PANTHER" id="PTHR32329">
    <property type="entry name" value="BIFUNCTIONAL PROTEIN [INCLUDES 2-HYDROXYACYL-COA DEHYDRATASE (N-TER) AND ITS ACTIVATOR DOMAIN (C_TERM)-RELATED"/>
    <property type="match status" value="1"/>
</dbReference>
<evidence type="ECO:0000256" key="5">
    <source>
        <dbReference type="SAM" id="MobiDB-lite"/>
    </source>
</evidence>
<dbReference type="NCBIfam" id="TIGR00241">
    <property type="entry name" value="CoA_E_activ"/>
    <property type="match status" value="1"/>
</dbReference>
<organism evidence="8 9">
    <name type="scientific">Anaerostipes butyraticus</name>
    <dbReference type="NCBI Taxonomy" id="645466"/>
    <lineage>
        <taxon>Bacteria</taxon>
        <taxon>Bacillati</taxon>
        <taxon>Bacillota</taxon>
        <taxon>Clostridia</taxon>
        <taxon>Lachnospirales</taxon>
        <taxon>Lachnospiraceae</taxon>
        <taxon>Anaerostipes</taxon>
    </lineage>
</organism>
<gene>
    <name evidence="8" type="ORF">ANBU17_16020</name>
</gene>
<feature type="domain" description="DUF2229" evidence="7">
    <location>
        <begin position="711"/>
        <end position="930"/>
    </location>
</feature>
<keyword evidence="3" id="KW-0408">Iron</keyword>
<keyword evidence="9" id="KW-1185">Reference proteome</keyword>
<dbReference type="InterPro" id="IPR051805">
    <property type="entry name" value="Dehydratase_Activator_Redct"/>
</dbReference>
<keyword evidence="2" id="KW-0479">Metal-binding</keyword>
<reference evidence="8" key="1">
    <citation type="submission" date="2020-06" db="EMBL/GenBank/DDBJ databases">
        <title>Characterization of fructooligosaccharide metabolism and fructooligosaccharide-degrading enzymes in human commensal butyrate producers.</title>
        <authorList>
            <person name="Tanno H."/>
            <person name="Fujii T."/>
            <person name="Hirano K."/>
            <person name="Maeno S."/>
            <person name="Tonozuka T."/>
            <person name="Sakamoto M."/>
            <person name="Ohkuma M."/>
            <person name="Tochio T."/>
            <person name="Endo A."/>
        </authorList>
    </citation>
    <scope>NUCLEOTIDE SEQUENCE</scope>
    <source>
        <strain evidence="8">JCM 17466</strain>
    </source>
</reference>
<evidence type="ECO:0000259" key="6">
    <source>
        <dbReference type="Pfam" id="PF01869"/>
    </source>
</evidence>
<feature type="compositionally biased region" description="Basic and acidic residues" evidence="5">
    <location>
        <begin position="1453"/>
        <end position="1465"/>
    </location>
</feature>
<accession>A0A916VCZ4</accession>
<proteinExistence type="predicted"/>
<evidence type="ECO:0000313" key="8">
    <source>
        <dbReference type="EMBL" id="GFO85255.1"/>
    </source>
</evidence>